<dbReference type="AlphaFoldDB" id="A0A4D6M5Q1"/>
<dbReference type="EMBL" id="CP039350">
    <property type="protein sequence ID" value="QCD96709.1"/>
    <property type="molecule type" value="Genomic_DNA"/>
</dbReference>
<dbReference type="Proteomes" id="UP000501690">
    <property type="component" value="Linkage Group LG6"/>
</dbReference>
<protein>
    <submittedName>
        <fullName evidence="1">Uncharacterized protein</fullName>
    </submittedName>
</protein>
<proteinExistence type="predicted"/>
<organism evidence="1 2">
    <name type="scientific">Vigna unguiculata</name>
    <name type="common">Cowpea</name>
    <dbReference type="NCBI Taxonomy" id="3917"/>
    <lineage>
        <taxon>Eukaryota</taxon>
        <taxon>Viridiplantae</taxon>
        <taxon>Streptophyta</taxon>
        <taxon>Embryophyta</taxon>
        <taxon>Tracheophyta</taxon>
        <taxon>Spermatophyta</taxon>
        <taxon>Magnoliopsida</taxon>
        <taxon>eudicotyledons</taxon>
        <taxon>Gunneridae</taxon>
        <taxon>Pentapetalae</taxon>
        <taxon>rosids</taxon>
        <taxon>fabids</taxon>
        <taxon>Fabales</taxon>
        <taxon>Fabaceae</taxon>
        <taxon>Papilionoideae</taxon>
        <taxon>50 kb inversion clade</taxon>
        <taxon>NPAAA clade</taxon>
        <taxon>indigoferoid/millettioid clade</taxon>
        <taxon>Phaseoleae</taxon>
        <taxon>Vigna</taxon>
    </lineage>
</organism>
<evidence type="ECO:0000313" key="1">
    <source>
        <dbReference type="EMBL" id="QCD96709.1"/>
    </source>
</evidence>
<accession>A0A4D6M5Q1</accession>
<keyword evidence="2" id="KW-1185">Reference proteome</keyword>
<evidence type="ECO:0000313" key="2">
    <source>
        <dbReference type="Proteomes" id="UP000501690"/>
    </source>
</evidence>
<name>A0A4D6M5Q1_VIGUN</name>
<gene>
    <name evidence="1" type="ORF">DEO72_LG6g1417</name>
</gene>
<sequence length="73" mass="8385">MKPSIFELARSILLPSKSNLEAPWSFLPVFTVWYPLSSSRLGEEGLLERKDPFCLSEDPLAWRNYAKRHCVGC</sequence>
<reference evidence="1 2" key="1">
    <citation type="submission" date="2019-04" db="EMBL/GenBank/DDBJ databases">
        <title>An improved genome assembly and genetic linkage map for asparagus bean, Vigna unguiculata ssp. sesquipedialis.</title>
        <authorList>
            <person name="Xia Q."/>
            <person name="Zhang R."/>
            <person name="Dong Y."/>
        </authorList>
    </citation>
    <scope>NUCLEOTIDE SEQUENCE [LARGE SCALE GENOMIC DNA]</scope>
    <source>
        <tissue evidence="1">Leaf</tissue>
    </source>
</reference>